<name>A0ABR9R5B3_9FIRM</name>
<gene>
    <name evidence="8" type="ORF">INF35_11175</name>
</gene>
<reference evidence="8 9" key="1">
    <citation type="submission" date="2020-10" db="EMBL/GenBank/DDBJ databases">
        <title>ChiBAC.</title>
        <authorList>
            <person name="Zenner C."/>
            <person name="Hitch T.C.A."/>
            <person name="Clavel T."/>
        </authorList>
    </citation>
    <scope>NUCLEOTIDE SEQUENCE [LARGE SCALE GENOMIC DNA]</scope>
    <source>
        <strain evidence="8 9">DSM 109015</strain>
    </source>
</reference>
<dbReference type="PANTHER" id="PTHR43133">
    <property type="entry name" value="RNA POLYMERASE ECF-TYPE SIGMA FACTO"/>
    <property type="match status" value="1"/>
</dbReference>
<dbReference type="InterPro" id="IPR007627">
    <property type="entry name" value="RNA_pol_sigma70_r2"/>
</dbReference>
<dbReference type="CDD" id="cd06171">
    <property type="entry name" value="Sigma70_r4"/>
    <property type="match status" value="1"/>
</dbReference>
<evidence type="ECO:0000313" key="9">
    <source>
        <dbReference type="Proteomes" id="UP000768567"/>
    </source>
</evidence>
<dbReference type="InterPro" id="IPR014284">
    <property type="entry name" value="RNA_pol_sigma-70_dom"/>
</dbReference>
<dbReference type="Pfam" id="PF08281">
    <property type="entry name" value="Sigma70_r4_2"/>
    <property type="match status" value="1"/>
</dbReference>
<evidence type="ECO:0000259" key="7">
    <source>
        <dbReference type="Pfam" id="PF08281"/>
    </source>
</evidence>
<dbReference type="Pfam" id="PF04542">
    <property type="entry name" value="Sigma70_r2"/>
    <property type="match status" value="1"/>
</dbReference>
<accession>A0ABR9R5B3</accession>
<sequence>MEDFESLYTRYYRAVYAYLMTLCQDEHLAAELTQETFFKALKALDRFDGRCPVNVWLCRIAKNALIDAKRRHARELPDDAAPEPSDPAQPVGAALEDRDAALRIHRALHRLPDPYREVFWLRVYGELSFADIAGLFDKTESWARVTYHRARAKLREELT</sequence>
<evidence type="ECO:0000256" key="3">
    <source>
        <dbReference type="ARBA" id="ARBA00023082"/>
    </source>
</evidence>
<keyword evidence="4" id="KW-0238">DNA-binding</keyword>
<comment type="similarity">
    <text evidence="1">Belongs to the sigma-70 factor family. ECF subfamily.</text>
</comment>
<dbReference type="SUPFAM" id="SSF88946">
    <property type="entry name" value="Sigma2 domain of RNA polymerase sigma factors"/>
    <property type="match status" value="1"/>
</dbReference>
<dbReference type="InterPro" id="IPR036388">
    <property type="entry name" value="WH-like_DNA-bd_sf"/>
</dbReference>
<keyword evidence="3" id="KW-0731">Sigma factor</keyword>
<dbReference type="InterPro" id="IPR013325">
    <property type="entry name" value="RNA_pol_sigma_r2"/>
</dbReference>
<dbReference type="Proteomes" id="UP000768567">
    <property type="component" value="Unassembled WGS sequence"/>
</dbReference>
<dbReference type="EMBL" id="JADCKC010000003">
    <property type="protein sequence ID" value="MBE5038348.1"/>
    <property type="molecule type" value="Genomic_DNA"/>
</dbReference>
<proteinExistence type="inferred from homology"/>
<organism evidence="8 9">
    <name type="scientific">Gemmiger gallinarum</name>
    <dbReference type="NCBI Taxonomy" id="2779354"/>
    <lineage>
        <taxon>Bacteria</taxon>
        <taxon>Bacillati</taxon>
        <taxon>Bacillota</taxon>
        <taxon>Clostridia</taxon>
        <taxon>Eubacteriales</taxon>
        <taxon>Gemmiger</taxon>
    </lineage>
</organism>
<evidence type="ECO:0000256" key="1">
    <source>
        <dbReference type="ARBA" id="ARBA00010641"/>
    </source>
</evidence>
<comment type="caution">
    <text evidence="8">The sequence shown here is derived from an EMBL/GenBank/DDBJ whole genome shotgun (WGS) entry which is preliminary data.</text>
</comment>
<dbReference type="NCBIfam" id="TIGR02937">
    <property type="entry name" value="sigma70-ECF"/>
    <property type="match status" value="1"/>
</dbReference>
<protein>
    <submittedName>
        <fullName evidence="8">RNA polymerase sigma factor</fullName>
    </submittedName>
</protein>
<dbReference type="InterPro" id="IPR039425">
    <property type="entry name" value="RNA_pol_sigma-70-like"/>
</dbReference>
<keyword evidence="9" id="KW-1185">Reference proteome</keyword>
<dbReference type="InterPro" id="IPR013324">
    <property type="entry name" value="RNA_pol_sigma_r3/r4-like"/>
</dbReference>
<evidence type="ECO:0000256" key="4">
    <source>
        <dbReference type="ARBA" id="ARBA00023125"/>
    </source>
</evidence>
<feature type="domain" description="RNA polymerase sigma factor 70 region 4 type 2" evidence="7">
    <location>
        <begin position="102"/>
        <end position="154"/>
    </location>
</feature>
<dbReference type="InterPro" id="IPR013249">
    <property type="entry name" value="RNA_pol_sigma70_r4_t2"/>
</dbReference>
<dbReference type="Gene3D" id="1.10.10.10">
    <property type="entry name" value="Winged helix-like DNA-binding domain superfamily/Winged helix DNA-binding domain"/>
    <property type="match status" value="1"/>
</dbReference>
<evidence type="ECO:0000313" key="8">
    <source>
        <dbReference type="EMBL" id="MBE5038348.1"/>
    </source>
</evidence>
<dbReference type="RefSeq" id="WP_193502435.1">
    <property type="nucleotide sequence ID" value="NZ_JADCKC010000003.1"/>
</dbReference>
<dbReference type="SUPFAM" id="SSF88659">
    <property type="entry name" value="Sigma3 and sigma4 domains of RNA polymerase sigma factors"/>
    <property type="match status" value="1"/>
</dbReference>
<dbReference type="PANTHER" id="PTHR43133:SF8">
    <property type="entry name" value="RNA POLYMERASE SIGMA FACTOR HI_1459-RELATED"/>
    <property type="match status" value="1"/>
</dbReference>
<evidence type="ECO:0000259" key="6">
    <source>
        <dbReference type="Pfam" id="PF04542"/>
    </source>
</evidence>
<keyword evidence="2" id="KW-0805">Transcription regulation</keyword>
<evidence type="ECO:0000256" key="5">
    <source>
        <dbReference type="ARBA" id="ARBA00023163"/>
    </source>
</evidence>
<feature type="domain" description="RNA polymerase sigma-70 region 2" evidence="6">
    <location>
        <begin position="7"/>
        <end position="74"/>
    </location>
</feature>
<keyword evidence="5" id="KW-0804">Transcription</keyword>
<evidence type="ECO:0000256" key="2">
    <source>
        <dbReference type="ARBA" id="ARBA00023015"/>
    </source>
</evidence>
<dbReference type="Gene3D" id="1.10.1740.10">
    <property type="match status" value="1"/>
</dbReference>